<sequence length="123" mass="13525">MLLMALLPLPALAGGGSSQTLEWRQDDARLALRSTEGQVRVEAARPEARFGVRSGDRILRLDDTAVRRIEHLADALRHSSAPTVYLLLRRDKRELTVPVDATSWRLALAAPPPPAPPPPPARR</sequence>
<reference evidence="3" key="1">
    <citation type="submission" date="2023-07" db="EMBL/GenBank/DDBJ databases">
        <title>Genome sequence of Stenotrophomonas sp. Alg010 isolated from Sargassum waste.</title>
        <authorList>
            <person name="Mohapatra"/>
            <person name="B.R."/>
        </authorList>
    </citation>
    <scope>NUCLEOTIDE SEQUENCE [LARGE SCALE GENOMIC DNA]</scope>
    <source>
        <strain evidence="3">Alg010</strain>
    </source>
</reference>
<evidence type="ECO:0000313" key="2">
    <source>
        <dbReference type="EMBL" id="GMR27882.1"/>
    </source>
</evidence>
<evidence type="ECO:0000259" key="1">
    <source>
        <dbReference type="Pfam" id="PF13180"/>
    </source>
</evidence>
<comment type="caution">
    <text evidence="2">The sequence shown here is derived from an EMBL/GenBank/DDBJ whole genome shotgun (WGS) entry which is preliminary data.</text>
</comment>
<proteinExistence type="predicted"/>
<dbReference type="RefSeq" id="WP_111176518.1">
    <property type="nucleotide sequence ID" value="NZ_BTRJ01000019.1"/>
</dbReference>
<dbReference type="EMBL" id="BTRJ01000019">
    <property type="protein sequence ID" value="GMR27882.1"/>
    <property type="molecule type" value="Genomic_DNA"/>
</dbReference>
<name>A0ABQ6QCE9_9GAMM</name>
<feature type="domain" description="PDZ" evidence="1">
    <location>
        <begin position="33"/>
        <end position="99"/>
    </location>
</feature>
<protein>
    <recommendedName>
        <fullName evidence="1">PDZ domain-containing protein</fullName>
    </recommendedName>
</protein>
<accession>A0ABQ6QCE9</accession>
<dbReference type="InterPro" id="IPR001478">
    <property type="entry name" value="PDZ"/>
</dbReference>
<dbReference type="InterPro" id="IPR036034">
    <property type="entry name" value="PDZ_sf"/>
</dbReference>
<dbReference type="SUPFAM" id="SSF50156">
    <property type="entry name" value="PDZ domain-like"/>
    <property type="match status" value="1"/>
</dbReference>
<gene>
    <name evidence="2" type="ORF">STENOSP10_21020</name>
</gene>
<organism evidence="2 3">
    <name type="scientific">Stenotrophomonas sepilia</name>
    <dbReference type="NCBI Taxonomy" id="2860290"/>
    <lineage>
        <taxon>Bacteria</taxon>
        <taxon>Pseudomonadati</taxon>
        <taxon>Pseudomonadota</taxon>
        <taxon>Gammaproteobacteria</taxon>
        <taxon>Lysobacterales</taxon>
        <taxon>Lysobacteraceae</taxon>
        <taxon>Stenotrophomonas</taxon>
        <taxon>Stenotrophomonas maltophilia group</taxon>
    </lineage>
</organism>
<keyword evidence="3" id="KW-1185">Reference proteome</keyword>
<dbReference type="Proteomes" id="UP001306668">
    <property type="component" value="Unassembled WGS sequence"/>
</dbReference>
<dbReference type="Gene3D" id="2.30.42.10">
    <property type="match status" value="1"/>
</dbReference>
<dbReference type="Pfam" id="PF13180">
    <property type="entry name" value="PDZ_2"/>
    <property type="match status" value="1"/>
</dbReference>
<evidence type="ECO:0000313" key="3">
    <source>
        <dbReference type="Proteomes" id="UP001306668"/>
    </source>
</evidence>